<name>A0A0M3QGK7_9BACT</name>
<dbReference type="Gene3D" id="3.10.450.40">
    <property type="match status" value="1"/>
</dbReference>
<dbReference type="OrthoDB" id="1524306at2"/>
<evidence type="ECO:0000313" key="3">
    <source>
        <dbReference type="Proteomes" id="UP000057158"/>
    </source>
</evidence>
<dbReference type="PATRIC" id="fig|1603606.3.peg.3499"/>
<keyword evidence="3" id="KW-1185">Reference proteome</keyword>
<accession>A0A0M3QGK7</accession>
<dbReference type="SUPFAM" id="SSF160719">
    <property type="entry name" value="gpW/gp25-like"/>
    <property type="match status" value="1"/>
</dbReference>
<dbReference type="KEGG" id="des:DSOUD_3253"/>
<gene>
    <name evidence="2" type="primary">tssE</name>
    <name evidence="2" type="ORF">DSOUD_3253</name>
</gene>
<dbReference type="InterPro" id="IPR017737">
    <property type="entry name" value="TssE1-like"/>
</dbReference>
<evidence type="ECO:0000313" key="2">
    <source>
        <dbReference type="EMBL" id="ALC17973.1"/>
    </source>
</evidence>
<dbReference type="NCBIfam" id="TIGR03357">
    <property type="entry name" value="VI_zyme"/>
    <property type="match status" value="1"/>
</dbReference>
<dbReference type="Pfam" id="PF04965">
    <property type="entry name" value="GPW_gp25"/>
    <property type="match status" value="1"/>
</dbReference>
<organism evidence="2 3">
    <name type="scientific">Desulfuromonas soudanensis</name>
    <dbReference type="NCBI Taxonomy" id="1603606"/>
    <lineage>
        <taxon>Bacteria</taxon>
        <taxon>Pseudomonadati</taxon>
        <taxon>Thermodesulfobacteriota</taxon>
        <taxon>Desulfuromonadia</taxon>
        <taxon>Desulfuromonadales</taxon>
        <taxon>Desulfuromonadaceae</taxon>
        <taxon>Desulfuromonas</taxon>
    </lineage>
</organism>
<feature type="domain" description="IraD/Gp25-like" evidence="1">
    <location>
        <begin position="28"/>
        <end position="113"/>
    </location>
</feature>
<reference evidence="2 3" key="1">
    <citation type="submission" date="2015-07" db="EMBL/GenBank/DDBJ databases">
        <title>Isolation and Genomic Characterization of a Novel Halophilic Metal-Reducing Deltaproteobacterium from the Deep Subsurface.</title>
        <authorList>
            <person name="Badalamenti J.P."/>
            <person name="Summers Z.M."/>
            <person name="Gralnick J.A."/>
            <person name="Bond D.R."/>
        </authorList>
    </citation>
    <scope>NUCLEOTIDE SEQUENCE [LARGE SCALE GENOMIC DNA]</scope>
    <source>
        <strain evidence="2 3">WTL</strain>
    </source>
</reference>
<evidence type="ECO:0000259" key="1">
    <source>
        <dbReference type="Pfam" id="PF04965"/>
    </source>
</evidence>
<proteinExistence type="predicted"/>
<dbReference type="STRING" id="1603606.DSOUD_3253"/>
<dbReference type="Proteomes" id="UP000057158">
    <property type="component" value="Chromosome"/>
</dbReference>
<dbReference type="RefSeq" id="WP_053551941.1">
    <property type="nucleotide sequence ID" value="NZ_CP010802.1"/>
</dbReference>
<protein>
    <submittedName>
        <fullName evidence="2">Type VI secretion system needle hub protein TssE</fullName>
    </submittedName>
</protein>
<dbReference type="EMBL" id="CP010802">
    <property type="protein sequence ID" value="ALC17973.1"/>
    <property type="molecule type" value="Genomic_DNA"/>
</dbReference>
<dbReference type="InterPro" id="IPR007048">
    <property type="entry name" value="IraD/Gp25-like"/>
</dbReference>
<sequence>MSRALYEILAGRYRDGRPLAEVYPAEALLASIRDHIERLLSARRRTLVHLPDYGLPDMDAIYEALPYSIDSLVAEVRKCIERFEPRLSRSQVSYRPLSDAKNRLHLDISGVVASGAVVRLQAIFVCGGATTVSIPSGYSHA</sequence>
<dbReference type="AlphaFoldDB" id="A0A0M3QGK7"/>